<evidence type="ECO:0000313" key="2">
    <source>
        <dbReference type="Proteomes" id="UP000735302"/>
    </source>
</evidence>
<proteinExistence type="predicted"/>
<keyword evidence="2" id="KW-1185">Reference proteome</keyword>
<name>A0AAV4CM32_9GAST</name>
<protein>
    <submittedName>
        <fullName evidence="1">Uncharacterized protein</fullName>
    </submittedName>
</protein>
<reference evidence="1 2" key="1">
    <citation type="journal article" date="2021" name="Elife">
        <title>Chloroplast acquisition without the gene transfer in kleptoplastic sea slugs, Plakobranchus ocellatus.</title>
        <authorList>
            <person name="Maeda T."/>
            <person name="Takahashi S."/>
            <person name="Yoshida T."/>
            <person name="Shimamura S."/>
            <person name="Takaki Y."/>
            <person name="Nagai Y."/>
            <person name="Toyoda A."/>
            <person name="Suzuki Y."/>
            <person name="Arimoto A."/>
            <person name="Ishii H."/>
            <person name="Satoh N."/>
            <person name="Nishiyama T."/>
            <person name="Hasebe M."/>
            <person name="Maruyama T."/>
            <person name="Minagawa J."/>
            <person name="Obokata J."/>
            <person name="Shigenobu S."/>
        </authorList>
    </citation>
    <scope>NUCLEOTIDE SEQUENCE [LARGE SCALE GENOMIC DNA]</scope>
</reference>
<sequence>MGCLYLATSTLTAVIVSRGTGASSRRLRITCCSPSLGTVITKVSSGLVLLSVQLEPQGEEDVFQRQKITRFIINHSANNPRKIKNVKSPTGRLNALTPRLNFSLRICSPGIAIFHLLYKVYVSCYDFFINK</sequence>
<dbReference type="EMBL" id="BLXT01006644">
    <property type="protein sequence ID" value="GFO32642.1"/>
    <property type="molecule type" value="Genomic_DNA"/>
</dbReference>
<dbReference type="Proteomes" id="UP000735302">
    <property type="component" value="Unassembled WGS sequence"/>
</dbReference>
<dbReference type="AlphaFoldDB" id="A0AAV4CM32"/>
<gene>
    <name evidence="1" type="ORF">PoB_005914700</name>
</gene>
<organism evidence="1 2">
    <name type="scientific">Plakobranchus ocellatus</name>
    <dbReference type="NCBI Taxonomy" id="259542"/>
    <lineage>
        <taxon>Eukaryota</taxon>
        <taxon>Metazoa</taxon>
        <taxon>Spiralia</taxon>
        <taxon>Lophotrochozoa</taxon>
        <taxon>Mollusca</taxon>
        <taxon>Gastropoda</taxon>
        <taxon>Heterobranchia</taxon>
        <taxon>Euthyneura</taxon>
        <taxon>Panpulmonata</taxon>
        <taxon>Sacoglossa</taxon>
        <taxon>Placobranchoidea</taxon>
        <taxon>Plakobranchidae</taxon>
        <taxon>Plakobranchus</taxon>
    </lineage>
</organism>
<accession>A0AAV4CM32</accession>
<comment type="caution">
    <text evidence="1">The sequence shown here is derived from an EMBL/GenBank/DDBJ whole genome shotgun (WGS) entry which is preliminary data.</text>
</comment>
<evidence type="ECO:0000313" key="1">
    <source>
        <dbReference type="EMBL" id="GFO32642.1"/>
    </source>
</evidence>